<comment type="caution">
    <text evidence="1">The sequence shown here is derived from an EMBL/GenBank/DDBJ whole genome shotgun (WGS) entry which is preliminary data.</text>
</comment>
<name>A0A8S1CUS2_9INSE</name>
<proteinExistence type="predicted"/>
<protein>
    <submittedName>
        <fullName evidence="1">Uncharacterized protein</fullName>
    </submittedName>
</protein>
<keyword evidence="2" id="KW-1185">Reference proteome</keyword>
<gene>
    <name evidence="1" type="ORF">CLODIP_2_CD14759</name>
</gene>
<sequence>MTIGPLKLIAGPNRCYVRKHELVLFWTGSCVHELFAIRGKPSYETVLTEMCSILEERGAWKVLLVAYIPSAAAAVEEPEGAARFHLVSLHSGSHRTKGPLLFLAPLLRRAATSRSLAPFTRGAISARGSVEMMR</sequence>
<dbReference type="EMBL" id="CADEPI010000065">
    <property type="protein sequence ID" value="CAB3371807.1"/>
    <property type="molecule type" value="Genomic_DNA"/>
</dbReference>
<evidence type="ECO:0000313" key="1">
    <source>
        <dbReference type="EMBL" id="CAB3371807.1"/>
    </source>
</evidence>
<dbReference type="AlphaFoldDB" id="A0A8S1CUS2"/>
<evidence type="ECO:0000313" key="2">
    <source>
        <dbReference type="Proteomes" id="UP000494165"/>
    </source>
</evidence>
<reference evidence="1 2" key="1">
    <citation type="submission" date="2020-04" db="EMBL/GenBank/DDBJ databases">
        <authorList>
            <person name="Alioto T."/>
            <person name="Alioto T."/>
            <person name="Gomez Garrido J."/>
        </authorList>
    </citation>
    <scope>NUCLEOTIDE SEQUENCE [LARGE SCALE GENOMIC DNA]</scope>
</reference>
<organism evidence="1 2">
    <name type="scientific">Cloeon dipterum</name>
    <dbReference type="NCBI Taxonomy" id="197152"/>
    <lineage>
        <taxon>Eukaryota</taxon>
        <taxon>Metazoa</taxon>
        <taxon>Ecdysozoa</taxon>
        <taxon>Arthropoda</taxon>
        <taxon>Hexapoda</taxon>
        <taxon>Insecta</taxon>
        <taxon>Pterygota</taxon>
        <taxon>Palaeoptera</taxon>
        <taxon>Ephemeroptera</taxon>
        <taxon>Pisciforma</taxon>
        <taxon>Baetidae</taxon>
        <taxon>Cloeon</taxon>
    </lineage>
</organism>
<accession>A0A8S1CUS2</accession>
<dbReference type="Proteomes" id="UP000494165">
    <property type="component" value="Unassembled WGS sequence"/>
</dbReference>